<feature type="region of interest" description="Disordered" evidence="2">
    <location>
        <begin position="103"/>
        <end position="129"/>
    </location>
</feature>
<evidence type="ECO:0000313" key="4">
    <source>
        <dbReference type="Proteomes" id="UP000005239"/>
    </source>
</evidence>
<evidence type="ECO:0000256" key="1">
    <source>
        <dbReference type="SAM" id="Coils"/>
    </source>
</evidence>
<accession>A0A8R1YTI1</accession>
<keyword evidence="4" id="KW-1185">Reference proteome</keyword>
<proteinExistence type="predicted"/>
<gene>
    <name evidence="3" type="primary">WBGene00274415</name>
</gene>
<keyword evidence="1" id="KW-0175">Coiled coil</keyword>
<accession>A0A2A6BKC6</accession>
<protein>
    <submittedName>
        <fullName evidence="3">Uncharacterized protein</fullName>
    </submittedName>
</protein>
<reference evidence="3" key="2">
    <citation type="submission" date="2022-06" db="UniProtKB">
        <authorList>
            <consortium name="EnsemblMetazoa"/>
        </authorList>
    </citation>
    <scope>IDENTIFICATION</scope>
    <source>
        <strain evidence="3">PS312</strain>
    </source>
</reference>
<dbReference type="EnsemblMetazoa" id="PPA36046.1">
    <property type="protein sequence ID" value="PPA36046.1"/>
    <property type="gene ID" value="WBGene00274415"/>
</dbReference>
<name>A0A2A6BKC6_PRIPA</name>
<reference evidence="4" key="1">
    <citation type="journal article" date="2008" name="Nat. Genet.">
        <title>The Pristionchus pacificus genome provides a unique perspective on nematode lifestyle and parasitism.</title>
        <authorList>
            <person name="Dieterich C."/>
            <person name="Clifton S.W."/>
            <person name="Schuster L.N."/>
            <person name="Chinwalla A."/>
            <person name="Delehaunty K."/>
            <person name="Dinkelacker I."/>
            <person name="Fulton L."/>
            <person name="Fulton R."/>
            <person name="Godfrey J."/>
            <person name="Minx P."/>
            <person name="Mitreva M."/>
            <person name="Roeseler W."/>
            <person name="Tian H."/>
            <person name="Witte H."/>
            <person name="Yang S.P."/>
            <person name="Wilson R.K."/>
            <person name="Sommer R.J."/>
        </authorList>
    </citation>
    <scope>NUCLEOTIDE SEQUENCE [LARGE SCALE GENOMIC DNA]</scope>
    <source>
        <strain evidence="4">PS312</strain>
    </source>
</reference>
<feature type="region of interest" description="Disordered" evidence="2">
    <location>
        <begin position="20"/>
        <end position="69"/>
    </location>
</feature>
<feature type="compositionally biased region" description="Basic and acidic residues" evidence="2">
    <location>
        <begin position="119"/>
        <end position="129"/>
    </location>
</feature>
<evidence type="ECO:0000313" key="3">
    <source>
        <dbReference type="EnsemblMetazoa" id="PPA36046.1"/>
    </source>
</evidence>
<feature type="coiled-coil region" evidence="1">
    <location>
        <begin position="304"/>
        <end position="363"/>
    </location>
</feature>
<dbReference type="Proteomes" id="UP000005239">
    <property type="component" value="Unassembled WGS sequence"/>
</dbReference>
<organism evidence="3 4">
    <name type="scientific">Pristionchus pacificus</name>
    <name type="common">Parasitic nematode worm</name>
    <dbReference type="NCBI Taxonomy" id="54126"/>
    <lineage>
        <taxon>Eukaryota</taxon>
        <taxon>Metazoa</taxon>
        <taxon>Ecdysozoa</taxon>
        <taxon>Nematoda</taxon>
        <taxon>Chromadorea</taxon>
        <taxon>Rhabditida</taxon>
        <taxon>Rhabditina</taxon>
        <taxon>Diplogasteromorpha</taxon>
        <taxon>Diplogasteroidea</taxon>
        <taxon>Neodiplogasteridae</taxon>
        <taxon>Pristionchus</taxon>
    </lineage>
</organism>
<sequence length="394" mass="45920">KDNSLEMRYFDKRCYDKIVGTSKSSKASDDREPPAKRPPENRVKEEEEVPLDAPSSSSLPLRHSPPHHLSSDVEILQQQVRKLEAKYKNACRVARGMELRAERAESQLDSKQGILDGSKNTDDERRKSDLIRANEELNIEMENMRRRLGSATRTIDDLARENSALRKEVDETRRQVSQIRERDDPGRSDACLDPVHIEIANANARKKWLSRENAALKKILYDMAEKERDDRESKVARLDTSVHIENELINANARKKWLSRENAALKKRLFDMAEKECNWALEILELKSELDKMKEKHDFRDRAARDLGEENFELKRELNAAKEKAYCRGIEARLLKQAFDGIRRSKRRENAELEEKLERTHRKDNSARRVRNTGNRLIISRAISPVRDAREYVQ</sequence>
<evidence type="ECO:0000256" key="2">
    <source>
        <dbReference type="SAM" id="MobiDB-lite"/>
    </source>
</evidence>
<dbReference type="AlphaFoldDB" id="A0A2A6BKC6"/>
<feature type="compositionally biased region" description="Basic and acidic residues" evidence="2">
    <location>
        <begin position="26"/>
        <end position="45"/>
    </location>
</feature>